<proteinExistence type="predicted"/>
<dbReference type="AlphaFoldDB" id="A0A9P1KD74"/>
<evidence type="ECO:0000313" key="2">
    <source>
        <dbReference type="Proteomes" id="UP000032946"/>
    </source>
</evidence>
<dbReference type="InterPro" id="IPR047810">
    <property type="entry name" value="PatD-like"/>
</dbReference>
<dbReference type="RefSeq" id="WP_008049254.1">
    <property type="nucleotide sequence ID" value="NZ_FO818640.1"/>
</dbReference>
<protein>
    <recommendedName>
        <fullName evidence="3">Heterocyst frequency control protein PatD</fullName>
    </recommendedName>
</protein>
<evidence type="ECO:0008006" key="3">
    <source>
        <dbReference type="Google" id="ProtNLM"/>
    </source>
</evidence>
<dbReference type="EMBL" id="FO818640">
    <property type="protein sequence ID" value="CDM93928.1"/>
    <property type="molecule type" value="Genomic_DNA"/>
</dbReference>
<accession>A0A9P1KD74</accession>
<gene>
    <name evidence="1" type="ORF">ARTHRO_11602</name>
</gene>
<evidence type="ECO:0000313" key="1">
    <source>
        <dbReference type="EMBL" id="CDM93928.1"/>
    </source>
</evidence>
<keyword evidence="2" id="KW-1185">Reference proteome</keyword>
<dbReference type="Proteomes" id="UP000032946">
    <property type="component" value="Chromosome"/>
</dbReference>
<dbReference type="NCBIfam" id="NF037954">
    <property type="entry name" value="het_cyst_PatD"/>
    <property type="match status" value="1"/>
</dbReference>
<sequence>MLTKEFHKAIAQFRQSLEKLQKTMVSDQSDVNQMTEAFGEVQTVFESRIMQLCDSDSQLQLQSYITETHKQMRLLGLDLRFLKASRHSATTRERLASMRDRISILIGYSTVVLDKTTDN</sequence>
<reference evidence="1 2" key="1">
    <citation type="submission" date="2014-02" db="EMBL/GenBank/DDBJ databases">
        <authorList>
            <person name="Genoscope - CEA"/>
        </authorList>
    </citation>
    <scope>NUCLEOTIDE SEQUENCE [LARGE SCALE GENOMIC DNA]</scope>
    <source>
        <strain evidence="1 2">PCC 8005</strain>
    </source>
</reference>
<organism evidence="1 2">
    <name type="scientific">Limnospira indica PCC 8005</name>
    <dbReference type="NCBI Taxonomy" id="376219"/>
    <lineage>
        <taxon>Bacteria</taxon>
        <taxon>Bacillati</taxon>
        <taxon>Cyanobacteriota</taxon>
        <taxon>Cyanophyceae</taxon>
        <taxon>Oscillatoriophycideae</taxon>
        <taxon>Oscillatoriales</taxon>
        <taxon>Sirenicapillariaceae</taxon>
        <taxon>Limnospira</taxon>
    </lineage>
</organism>
<name>A0A9P1KD74_9CYAN</name>